<dbReference type="EMBL" id="JARAKH010000023">
    <property type="protein sequence ID" value="KAK8391841.1"/>
    <property type="molecule type" value="Genomic_DNA"/>
</dbReference>
<accession>A0AAW0TX23</accession>
<dbReference type="SUPFAM" id="SSF52047">
    <property type="entry name" value="RNI-like"/>
    <property type="match status" value="1"/>
</dbReference>
<organism evidence="2 3">
    <name type="scientific">Scylla paramamosain</name>
    <name type="common">Mud crab</name>
    <dbReference type="NCBI Taxonomy" id="85552"/>
    <lineage>
        <taxon>Eukaryota</taxon>
        <taxon>Metazoa</taxon>
        <taxon>Ecdysozoa</taxon>
        <taxon>Arthropoda</taxon>
        <taxon>Crustacea</taxon>
        <taxon>Multicrustacea</taxon>
        <taxon>Malacostraca</taxon>
        <taxon>Eumalacostraca</taxon>
        <taxon>Eucarida</taxon>
        <taxon>Decapoda</taxon>
        <taxon>Pleocyemata</taxon>
        <taxon>Brachyura</taxon>
        <taxon>Eubrachyura</taxon>
        <taxon>Portunoidea</taxon>
        <taxon>Portunidae</taxon>
        <taxon>Portuninae</taxon>
        <taxon>Scylla</taxon>
    </lineage>
</organism>
<feature type="region of interest" description="Disordered" evidence="1">
    <location>
        <begin position="1"/>
        <end position="20"/>
    </location>
</feature>
<name>A0AAW0TX23_SCYPA</name>
<dbReference type="AlphaFoldDB" id="A0AAW0TX23"/>
<comment type="caution">
    <text evidence="2">The sequence shown here is derived from an EMBL/GenBank/DDBJ whole genome shotgun (WGS) entry which is preliminary data.</text>
</comment>
<dbReference type="Proteomes" id="UP001487740">
    <property type="component" value="Unassembled WGS sequence"/>
</dbReference>
<sequence>MASAQPHATGWRARAPKRPPMTLRRLSHSRLTSLLTGVLNHPSVCPKNVATVGFLLRSYLPLGTLTTLLKDVTSAQDLTINPEFAVNLLRLNLNADVSHVEMKGRGTEANNLLERECETLMKEIEVMKELRLESLLLEGLALKPGLLSCILRKAPLLRSLQLSGSLAEEALDHLSHSPCELHTLHLHSCTVTDEEIASALLWPVRKLSNMADVICSDEDFSKPGRVQASSLREVTVISPALTVGGAMVLLRALPHLCCLHYTWLVPVCESLRILQQLCPSVTSYAISHIDLSLRDFTKLTSLTLRLVPEPFIVSAVKAVGHNLLKLRVEYEECVCKLFSFAALKVLQEHCRDLQSLELISVCLSGEPRPRQRSKIIAPAFPELTHLVVEGAASSPDVLASLISRNRALEHMTLAVNRDVLTDQVVSTLLSQNDLHCLATLHLGAGNLSPAALTTLLTLPSLSGLSLDLKRFPFIPESTFMALQDDLRSSNCLCRLDRSAVE</sequence>
<evidence type="ECO:0000313" key="2">
    <source>
        <dbReference type="EMBL" id="KAK8391841.1"/>
    </source>
</evidence>
<protein>
    <submittedName>
        <fullName evidence="2">Uncharacterized protein</fullName>
    </submittedName>
</protein>
<proteinExistence type="predicted"/>
<dbReference type="InterPro" id="IPR032675">
    <property type="entry name" value="LRR_dom_sf"/>
</dbReference>
<reference evidence="2 3" key="1">
    <citation type="submission" date="2023-03" db="EMBL/GenBank/DDBJ databases">
        <title>High-quality genome of Scylla paramamosain provides insights in environmental adaptation.</title>
        <authorList>
            <person name="Zhang L."/>
        </authorList>
    </citation>
    <scope>NUCLEOTIDE SEQUENCE [LARGE SCALE GENOMIC DNA]</scope>
    <source>
        <strain evidence="2">LZ_2023a</strain>
        <tissue evidence="2">Muscle</tissue>
    </source>
</reference>
<gene>
    <name evidence="2" type="ORF">O3P69_017450</name>
</gene>
<keyword evidence="3" id="KW-1185">Reference proteome</keyword>
<evidence type="ECO:0000313" key="3">
    <source>
        <dbReference type="Proteomes" id="UP001487740"/>
    </source>
</evidence>
<evidence type="ECO:0000256" key="1">
    <source>
        <dbReference type="SAM" id="MobiDB-lite"/>
    </source>
</evidence>
<dbReference type="Gene3D" id="3.80.10.10">
    <property type="entry name" value="Ribonuclease Inhibitor"/>
    <property type="match status" value="1"/>
</dbReference>